<proteinExistence type="predicted"/>
<protein>
    <submittedName>
        <fullName evidence="1">Uncharacterized protein</fullName>
    </submittedName>
</protein>
<dbReference type="EMBL" id="BARW01012524">
    <property type="protein sequence ID" value="GAI84879.1"/>
    <property type="molecule type" value="Genomic_DNA"/>
</dbReference>
<dbReference type="AlphaFoldDB" id="X1TXV9"/>
<feature type="non-terminal residue" evidence="1">
    <location>
        <position position="1"/>
    </location>
</feature>
<organism evidence="1">
    <name type="scientific">marine sediment metagenome</name>
    <dbReference type="NCBI Taxonomy" id="412755"/>
    <lineage>
        <taxon>unclassified sequences</taxon>
        <taxon>metagenomes</taxon>
        <taxon>ecological metagenomes</taxon>
    </lineage>
</organism>
<sequence>GLNSPFDVYGDLTGEPYDHTAKRLILIAHKGKEKT</sequence>
<name>X1TXV9_9ZZZZ</name>
<accession>X1TXV9</accession>
<evidence type="ECO:0000313" key="1">
    <source>
        <dbReference type="EMBL" id="GAI84879.1"/>
    </source>
</evidence>
<gene>
    <name evidence="1" type="ORF">S12H4_23534</name>
</gene>
<reference evidence="1" key="1">
    <citation type="journal article" date="2014" name="Front. Microbiol.">
        <title>High frequency of phylogenetically diverse reductive dehalogenase-homologous genes in deep subseafloor sedimentary metagenomes.</title>
        <authorList>
            <person name="Kawai M."/>
            <person name="Futagami T."/>
            <person name="Toyoda A."/>
            <person name="Takaki Y."/>
            <person name="Nishi S."/>
            <person name="Hori S."/>
            <person name="Arai W."/>
            <person name="Tsubouchi T."/>
            <person name="Morono Y."/>
            <person name="Uchiyama I."/>
            <person name="Ito T."/>
            <person name="Fujiyama A."/>
            <person name="Inagaki F."/>
            <person name="Takami H."/>
        </authorList>
    </citation>
    <scope>NUCLEOTIDE SEQUENCE</scope>
    <source>
        <strain evidence="1">Expedition CK06-06</strain>
    </source>
</reference>
<comment type="caution">
    <text evidence="1">The sequence shown here is derived from an EMBL/GenBank/DDBJ whole genome shotgun (WGS) entry which is preliminary data.</text>
</comment>